<reference evidence="1" key="1">
    <citation type="submission" date="2019-08" db="EMBL/GenBank/DDBJ databases">
        <authorList>
            <person name="Kucharzyk K."/>
            <person name="Murdoch R.W."/>
            <person name="Higgins S."/>
            <person name="Loffler F."/>
        </authorList>
    </citation>
    <scope>NUCLEOTIDE SEQUENCE</scope>
</reference>
<dbReference type="AlphaFoldDB" id="A0A645CPQ6"/>
<gene>
    <name evidence="1" type="ORF">SDC9_125906</name>
</gene>
<proteinExistence type="predicted"/>
<sequence>MKADLEKKAPIDAGGEAVNAIVKIKEKLMETVEEIRKENEQSKK</sequence>
<evidence type="ECO:0000313" key="1">
    <source>
        <dbReference type="EMBL" id="MPM78891.1"/>
    </source>
</evidence>
<name>A0A645CPQ6_9ZZZZ</name>
<accession>A0A645CPQ6</accession>
<dbReference type="EMBL" id="VSSQ01028975">
    <property type="protein sequence ID" value="MPM78891.1"/>
    <property type="molecule type" value="Genomic_DNA"/>
</dbReference>
<organism evidence="1">
    <name type="scientific">bioreactor metagenome</name>
    <dbReference type="NCBI Taxonomy" id="1076179"/>
    <lineage>
        <taxon>unclassified sequences</taxon>
        <taxon>metagenomes</taxon>
        <taxon>ecological metagenomes</taxon>
    </lineage>
</organism>
<comment type="caution">
    <text evidence="1">The sequence shown here is derived from an EMBL/GenBank/DDBJ whole genome shotgun (WGS) entry which is preliminary data.</text>
</comment>
<protein>
    <submittedName>
        <fullName evidence="1">Uncharacterized protein</fullName>
    </submittedName>
</protein>